<proteinExistence type="predicted"/>
<comment type="caution">
    <text evidence="1">The sequence shown here is derived from an EMBL/GenBank/DDBJ whole genome shotgun (WGS) entry which is preliminary data.</text>
</comment>
<keyword evidence="2" id="KW-1185">Reference proteome</keyword>
<name>A0A811UQW5_CERCA</name>
<dbReference type="EMBL" id="CAJHJT010000023">
    <property type="protein sequence ID" value="CAD7001529.1"/>
    <property type="molecule type" value="Genomic_DNA"/>
</dbReference>
<feature type="non-terminal residue" evidence="1">
    <location>
        <position position="1"/>
    </location>
</feature>
<dbReference type="AlphaFoldDB" id="A0A811UQW5"/>
<evidence type="ECO:0000313" key="2">
    <source>
        <dbReference type="Proteomes" id="UP000606786"/>
    </source>
</evidence>
<organism evidence="1 2">
    <name type="scientific">Ceratitis capitata</name>
    <name type="common">Mediterranean fruit fly</name>
    <name type="synonym">Tephritis capitata</name>
    <dbReference type="NCBI Taxonomy" id="7213"/>
    <lineage>
        <taxon>Eukaryota</taxon>
        <taxon>Metazoa</taxon>
        <taxon>Ecdysozoa</taxon>
        <taxon>Arthropoda</taxon>
        <taxon>Hexapoda</taxon>
        <taxon>Insecta</taxon>
        <taxon>Pterygota</taxon>
        <taxon>Neoptera</taxon>
        <taxon>Endopterygota</taxon>
        <taxon>Diptera</taxon>
        <taxon>Brachycera</taxon>
        <taxon>Muscomorpha</taxon>
        <taxon>Tephritoidea</taxon>
        <taxon>Tephritidae</taxon>
        <taxon>Ceratitis</taxon>
        <taxon>Ceratitis</taxon>
    </lineage>
</organism>
<accession>A0A811UQW5</accession>
<reference evidence="1" key="1">
    <citation type="submission" date="2020-11" db="EMBL/GenBank/DDBJ databases">
        <authorList>
            <person name="Whitehead M."/>
        </authorList>
    </citation>
    <scope>NUCLEOTIDE SEQUENCE</scope>
    <source>
        <strain evidence="1">EGII</strain>
    </source>
</reference>
<sequence length="85" mass="9015">YLLAINAAISSDKNELIYTNGLKSDTNTAFATTNDKGVIIIIGLLPQYCSFPTSEEAALHEAVLFAAQSGEEHIICTGSKPTINA</sequence>
<evidence type="ECO:0000313" key="1">
    <source>
        <dbReference type="EMBL" id="CAD7001529.1"/>
    </source>
</evidence>
<dbReference type="Proteomes" id="UP000606786">
    <property type="component" value="Unassembled WGS sequence"/>
</dbReference>
<gene>
    <name evidence="1" type="ORF">CCAP1982_LOCUS10025</name>
</gene>
<protein>
    <submittedName>
        <fullName evidence="1">(Mediterranean fruit fly) hypothetical protein</fullName>
    </submittedName>
</protein>